<feature type="non-terminal residue" evidence="1">
    <location>
        <position position="1"/>
    </location>
</feature>
<accession>A0ACA9RBC4</accession>
<evidence type="ECO:0000313" key="1">
    <source>
        <dbReference type="EMBL" id="CAG8784404.1"/>
    </source>
</evidence>
<reference evidence="1" key="1">
    <citation type="submission" date="2021-06" db="EMBL/GenBank/DDBJ databases">
        <authorList>
            <person name="Kallberg Y."/>
            <person name="Tangrot J."/>
            <person name="Rosling A."/>
        </authorList>
    </citation>
    <scope>NUCLEOTIDE SEQUENCE</scope>
    <source>
        <strain evidence="1">28 12/20/2015</strain>
    </source>
</reference>
<protein>
    <submittedName>
        <fullName evidence="1">5256_t:CDS:1</fullName>
    </submittedName>
</protein>
<name>A0ACA9RBC4_9GLOM</name>
<sequence length="78" mass="9473">IIIIKENIPKIKAFLEQEHISYEFYQEPLKKIRKPRPVKKDIFADYGKVLKDKELEAEKKLLEDADENEEYDEYEQEE</sequence>
<dbReference type="EMBL" id="CAJVPW010063185">
    <property type="protein sequence ID" value="CAG8784404.1"/>
    <property type="molecule type" value="Genomic_DNA"/>
</dbReference>
<keyword evidence="2" id="KW-1185">Reference proteome</keyword>
<dbReference type="Proteomes" id="UP000789366">
    <property type="component" value="Unassembled WGS sequence"/>
</dbReference>
<comment type="caution">
    <text evidence="1">The sequence shown here is derived from an EMBL/GenBank/DDBJ whole genome shotgun (WGS) entry which is preliminary data.</text>
</comment>
<gene>
    <name evidence="1" type="ORF">SPELUC_LOCUS16655</name>
</gene>
<proteinExistence type="predicted"/>
<evidence type="ECO:0000313" key="2">
    <source>
        <dbReference type="Proteomes" id="UP000789366"/>
    </source>
</evidence>
<organism evidence="1 2">
    <name type="scientific">Cetraspora pellucida</name>
    <dbReference type="NCBI Taxonomy" id="1433469"/>
    <lineage>
        <taxon>Eukaryota</taxon>
        <taxon>Fungi</taxon>
        <taxon>Fungi incertae sedis</taxon>
        <taxon>Mucoromycota</taxon>
        <taxon>Glomeromycotina</taxon>
        <taxon>Glomeromycetes</taxon>
        <taxon>Diversisporales</taxon>
        <taxon>Gigasporaceae</taxon>
        <taxon>Cetraspora</taxon>
    </lineage>
</organism>